<keyword evidence="10" id="KW-0342">GTP-binding</keyword>
<dbReference type="GO" id="GO:0004613">
    <property type="term" value="F:phosphoenolpyruvate carboxykinase (GTP) activity"/>
    <property type="evidence" value="ECO:0007669"/>
    <property type="project" value="UniProtKB-EC"/>
</dbReference>
<dbReference type="CDD" id="cd00819">
    <property type="entry name" value="PEPCK_GTP"/>
    <property type="match status" value="1"/>
</dbReference>
<dbReference type="SUPFAM" id="SSF53795">
    <property type="entry name" value="PEP carboxykinase-like"/>
    <property type="match status" value="1"/>
</dbReference>
<dbReference type="InterPro" id="IPR018091">
    <property type="entry name" value="PEP_carboxykin_GTP_CS"/>
</dbReference>
<dbReference type="PROSITE" id="PS00505">
    <property type="entry name" value="PEPCK_GTP"/>
    <property type="match status" value="1"/>
</dbReference>
<keyword evidence="12" id="KW-0456">Lyase</keyword>
<dbReference type="Pfam" id="PF00821">
    <property type="entry name" value="PEPCK_GTP"/>
    <property type="match status" value="1"/>
</dbReference>
<dbReference type="PANTHER" id="PTHR11561">
    <property type="entry name" value="PHOSPHOENOLPYRUVATE CARBOXYKINASE"/>
    <property type="match status" value="1"/>
</dbReference>
<sequence length="555" mass="60659">MVASETLIPLDGELRPNSFLARSNPDDVARVESRTFICSASERDAGPTNNWHDPDDMRSTLSGLFSESMRGRTMYVIPFLMGPAGSPVTRVGIEITDSPYVVVSMGTMTRMGRIALDVIEGGADWVRAVHSVGAPLDDGQVDVAWPCNSTKYITHFPETREIWSFGSAYGGNALLGKKSFALRIASAMARDEGWLAEHMMLVRITSPEGHVAHIAAAFPSACGKTNFAMMQPTLPGWQVETLGDDIVWMWIDENGLLRAINPEAGFFGVAPGTSDATNPVAIQTLWGNTVFTNVALTDDGDVWWEGLTKEKPAHLTDWTGQDWTPESGTPAAHPNSRFTVAIDQCPTTASEWADPRGVVVDAIVFGGRRSDTMPLVTEARSWSHGVYLGATMASERTAAAEGTLGELRRDPFAMAPFTGYNVGDHWAHWLSIGERLRVSGRFPRIFQVNWFRRDESGRFLWPGFGDNVRVVKWMMDRLRGAIGGVDSPVGTLPKLADLDLHGLDIAISDATEIVSVKYREIEHDARDAQALLTLIGDTVPAAIWAENTETIAQSQ</sequence>
<dbReference type="PIRSF" id="PIRSF001348">
    <property type="entry name" value="PEP_carboxykinase_GTP"/>
    <property type="match status" value="1"/>
</dbReference>
<evidence type="ECO:0000256" key="8">
    <source>
        <dbReference type="ARBA" id="ARBA00022741"/>
    </source>
</evidence>
<dbReference type="GO" id="GO:0006094">
    <property type="term" value="P:gluconeogenesis"/>
    <property type="evidence" value="ECO:0007669"/>
    <property type="project" value="UniProtKB-KW"/>
</dbReference>
<evidence type="ECO:0000256" key="2">
    <source>
        <dbReference type="ARBA" id="ARBA00004742"/>
    </source>
</evidence>
<dbReference type="HAMAP" id="MF_00452">
    <property type="entry name" value="PEPCK_GTP"/>
    <property type="match status" value="1"/>
</dbReference>
<comment type="subunit">
    <text evidence="4">Monomer.</text>
</comment>
<dbReference type="InterPro" id="IPR035078">
    <property type="entry name" value="PEP_carboxykinase_GTP_N"/>
</dbReference>
<dbReference type="GO" id="GO:0071333">
    <property type="term" value="P:cellular response to glucose stimulus"/>
    <property type="evidence" value="ECO:0007669"/>
    <property type="project" value="TreeGrafter"/>
</dbReference>
<dbReference type="InterPro" id="IPR008209">
    <property type="entry name" value="PEP_carboxykinase_GTP"/>
</dbReference>
<evidence type="ECO:0000256" key="9">
    <source>
        <dbReference type="ARBA" id="ARBA00022793"/>
    </source>
</evidence>
<evidence type="ECO:0000256" key="10">
    <source>
        <dbReference type="ARBA" id="ARBA00023134"/>
    </source>
</evidence>
<keyword evidence="11" id="KW-0464">Manganese</keyword>
<dbReference type="GO" id="GO:0046327">
    <property type="term" value="P:glycerol biosynthetic process from pyruvate"/>
    <property type="evidence" value="ECO:0007669"/>
    <property type="project" value="TreeGrafter"/>
</dbReference>
<comment type="similarity">
    <text evidence="3">Belongs to the phosphoenolpyruvate carboxykinase [GTP] family.</text>
</comment>
<comment type="pathway">
    <text evidence="2">Carbohydrate biosynthesis; gluconeogenesis.</text>
</comment>
<proteinExistence type="inferred from homology"/>
<comment type="cofactor">
    <cofactor evidence="1">
        <name>Mn(2+)</name>
        <dbReference type="ChEBI" id="CHEBI:29035"/>
    </cofactor>
</comment>
<evidence type="ECO:0000256" key="6">
    <source>
        <dbReference type="ARBA" id="ARBA00022432"/>
    </source>
</evidence>
<evidence type="ECO:0000256" key="12">
    <source>
        <dbReference type="ARBA" id="ARBA00023239"/>
    </source>
</evidence>
<evidence type="ECO:0000256" key="1">
    <source>
        <dbReference type="ARBA" id="ARBA00001936"/>
    </source>
</evidence>
<keyword evidence="8" id="KW-0547">Nucleotide-binding</keyword>
<dbReference type="GO" id="GO:0005829">
    <property type="term" value="C:cytosol"/>
    <property type="evidence" value="ECO:0007669"/>
    <property type="project" value="TreeGrafter"/>
</dbReference>
<feature type="domain" description="Phosphoenolpyruvate carboxykinase C-terminal P-loop" evidence="13">
    <location>
        <begin position="194"/>
        <end position="549"/>
    </location>
</feature>
<dbReference type="EMBL" id="CAEZTZ010000043">
    <property type="protein sequence ID" value="CAB4583128.1"/>
    <property type="molecule type" value="Genomic_DNA"/>
</dbReference>
<dbReference type="GO" id="GO:0030145">
    <property type="term" value="F:manganese ion binding"/>
    <property type="evidence" value="ECO:0007669"/>
    <property type="project" value="TreeGrafter"/>
</dbReference>
<dbReference type="Gene3D" id="3.90.228.20">
    <property type="match status" value="1"/>
</dbReference>
<dbReference type="GO" id="GO:0019543">
    <property type="term" value="P:propionate catabolic process"/>
    <property type="evidence" value="ECO:0007669"/>
    <property type="project" value="TreeGrafter"/>
</dbReference>
<dbReference type="InterPro" id="IPR035077">
    <property type="entry name" value="PEP_carboxykinase_GTP_C"/>
</dbReference>
<dbReference type="GO" id="GO:0042594">
    <property type="term" value="P:response to starvation"/>
    <property type="evidence" value="ECO:0007669"/>
    <property type="project" value="TreeGrafter"/>
</dbReference>
<dbReference type="Gene3D" id="2.170.8.10">
    <property type="entry name" value="Phosphoenolpyruvate Carboxykinase, domain 2"/>
    <property type="match status" value="1"/>
</dbReference>
<dbReference type="GO" id="GO:0005525">
    <property type="term" value="F:GTP binding"/>
    <property type="evidence" value="ECO:0007669"/>
    <property type="project" value="UniProtKB-KW"/>
</dbReference>
<reference evidence="15" key="1">
    <citation type="submission" date="2020-05" db="EMBL/GenBank/DDBJ databases">
        <authorList>
            <person name="Chiriac C."/>
            <person name="Salcher M."/>
            <person name="Ghai R."/>
            <person name="Kavagutti S V."/>
        </authorList>
    </citation>
    <scope>NUCLEOTIDE SEQUENCE</scope>
</reference>
<keyword evidence="6" id="KW-0312">Gluconeogenesis</keyword>
<dbReference type="InterPro" id="IPR013035">
    <property type="entry name" value="PEP_carboxykinase_C"/>
</dbReference>
<protein>
    <recommendedName>
        <fullName evidence="5">phosphoenolpyruvate carboxykinase (GTP)</fullName>
        <ecNumber evidence="5">4.1.1.32</ecNumber>
    </recommendedName>
</protein>
<dbReference type="Pfam" id="PF17297">
    <property type="entry name" value="PEPCK_N"/>
    <property type="match status" value="1"/>
</dbReference>
<organism evidence="15">
    <name type="scientific">freshwater metagenome</name>
    <dbReference type="NCBI Taxonomy" id="449393"/>
    <lineage>
        <taxon>unclassified sequences</taxon>
        <taxon>metagenomes</taxon>
        <taxon>ecological metagenomes</taxon>
    </lineage>
</organism>
<dbReference type="Gene3D" id="3.40.449.10">
    <property type="entry name" value="Phosphoenolpyruvate Carboxykinase, domain 1"/>
    <property type="match status" value="1"/>
</dbReference>
<evidence type="ECO:0000256" key="3">
    <source>
        <dbReference type="ARBA" id="ARBA00005796"/>
    </source>
</evidence>
<dbReference type="NCBIfam" id="NF003253">
    <property type="entry name" value="PRK04210.1"/>
    <property type="match status" value="1"/>
</dbReference>
<evidence type="ECO:0000256" key="7">
    <source>
        <dbReference type="ARBA" id="ARBA00022723"/>
    </source>
</evidence>
<keyword evidence="9" id="KW-0210">Decarboxylase</keyword>
<evidence type="ECO:0000256" key="11">
    <source>
        <dbReference type="ARBA" id="ARBA00023211"/>
    </source>
</evidence>
<dbReference type="AlphaFoldDB" id="A0A6J6FF55"/>
<evidence type="ECO:0000259" key="14">
    <source>
        <dbReference type="Pfam" id="PF17297"/>
    </source>
</evidence>
<keyword evidence="7" id="KW-0479">Metal-binding</keyword>
<dbReference type="GO" id="GO:0033993">
    <property type="term" value="P:response to lipid"/>
    <property type="evidence" value="ECO:0007669"/>
    <property type="project" value="TreeGrafter"/>
</dbReference>
<evidence type="ECO:0000256" key="5">
    <source>
        <dbReference type="ARBA" id="ARBA00012306"/>
    </source>
</evidence>
<gene>
    <name evidence="15" type="ORF">UFOPK1767_00459</name>
</gene>
<dbReference type="SUPFAM" id="SSF68923">
    <property type="entry name" value="PEP carboxykinase N-terminal domain"/>
    <property type="match status" value="1"/>
</dbReference>
<dbReference type="FunFam" id="3.40.449.10:FF:000005">
    <property type="entry name" value="Phosphoenolpyruvate carboxykinase [GTP]"/>
    <property type="match status" value="1"/>
</dbReference>
<dbReference type="PANTHER" id="PTHR11561:SF0">
    <property type="entry name" value="PHOSPHOENOLPYRUVATE CARBOXYKINASE [GTP]-RELATED"/>
    <property type="match status" value="1"/>
</dbReference>
<dbReference type="InterPro" id="IPR008210">
    <property type="entry name" value="PEP_carboxykinase_N"/>
</dbReference>
<evidence type="ECO:0000259" key="13">
    <source>
        <dbReference type="Pfam" id="PF00821"/>
    </source>
</evidence>
<dbReference type="EC" id="4.1.1.32" evidence="5"/>
<dbReference type="GO" id="GO:0006107">
    <property type="term" value="P:oxaloacetate metabolic process"/>
    <property type="evidence" value="ECO:0007669"/>
    <property type="project" value="TreeGrafter"/>
</dbReference>
<feature type="domain" description="Phosphoenolpyruvate carboxykinase GTP-utilising N-terminal" evidence="14">
    <location>
        <begin position="1"/>
        <end position="190"/>
    </location>
</feature>
<accession>A0A6J6FF55</accession>
<evidence type="ECO:0000313" key="15">
    <source>
        <dbReference type="EMBL" id="CAB4583128.1"/>
    </source>
</evidence>
<name>A0A6J6FF55_9ZZZZ</name>
<evidence type="ECO:0000256" key="4">
    <source>
        <dbReference type="ARBA" id="ARBA00011245"/>
    </source>
</evidence>